<dbReference type="Proteomes" id="UP000317238">
    <property type="component" value="Unassembled WGS sequence"/>
</dbReference>
<dbReference type="Gene3D" id="3.40.640.10">
    <property type="entry name" value="Type I PLP-dependent aspartate aminotransferase-like (Major domain)"/>
    <property type="match status" value="1"/>
</dbReference>
<dbReference type="Gene3D" id="3.90.1150.10">
    <property type="entry name" value="Aspartate Aminotransferase, domain 1"/>
    <property type="match status" value="1"/>
</dbReference>
<dbReference type="GO" id="GO:0030170">
    <property type="term" value="F:pyridoxal phosphate binding"/>
    <property type="evidence" value="ECO:0007669"/>
    <property type="project" value="TreeGrafter"/>
</dbReference>
<evidence type="ECO:0000313" key="5">
    <source>
        <dbReference type="EMBL" id="TWT70534.1"/>
    </source>
</evidence>
<dbReference type="InterPro" id="IPR015422">
    <property type="entry name" value="PyrdxlP-dep_Trfase_small"/>
</dbReference>
<evidence type="ECO:0000256" key="4">
    <source>
        <dbReference type="RuleBase" id="RU004508"/>
    </source>
</evidence>
<dbReference type="CDD" id="cd00616">
    <property type="entry name" value="AHBA_syn"/>
    <property type="match status" value="1"/>
</dbReference>
<dbReference type="GO" id="GO:0000271">
    <property type="term" value="P:polysaccharide biosynthetic process"/>
    <property type="evidence" value="ECO:0007669"/>
    <property type="project" value="TreeGrafter"/>
</dbReference>
<accession>A0A5C5Y5Y6</accession>
<evidence type="ECO:0000256" key="1">
    <source>
        <dbReference type="ARBA" id="ARBA00037999"/>
    </source>
</evidence>
<proteinExistence type="inferred from homology"/>
<comment type="similarity">
    <text evidence="1 4">Belongs to the DegT/DnrJ/EryC1 family.</text>
</comment>
<organism evidence="5 6">
    <name type="scientific">Crateriforma conspicua</name>
    <dbReference type="NCBI Taxonomy" id="2527996"/>
    <lineage>
        <taxon>Bacteria</taxon>
        <taxon>Pseudomonadati</taxon>
        <taxon>Planctomycetota</taxon>
        <taxon>Planctomycetia</taxon>
        <taxon>Planctomycetales</taxon>
        <taxon>Planctomycetaceae</taxon>
        <taxon>Crateriforma</taxon>
    </lineage>
</organism>
<evidence type="ECO:0000256" key="2">
    <source>
        <dbReference type="PIRSR" id="PIRSR000390-1"/>
    </source>
</evidence>
<dbReference type="OrthoDB" id="9810913at2"/>
<dbReference type="AlphaFoldDB" id="A0A5C5Y5Y6"/>
<comment type="caution">
    <text evidence="5">The sequence shown here is derived from an EMBL/GenBank/DDBJ whole genome shotgun (WGS) entry which is preliminary data.</text>
</comment>
<dbReference type="PANTHER" id="PTHR30244:SF34">
    <property type="entry name" value="DTDP-4-AMINO-4,6-DIDEOXYGALACTOSE TRANSAMINASE"/>
    <property type="match status" value="1"/>
</dbReference>
<dbReference type="PIRSF" id="PIRSF000390">
    <property type="entry name" value="PLP_StrS"/>
    <property type="match status" value="1"/>
</dbReference>
<dbReference type="RefSeq" id="WP_146439377.1">
    <property type="nucleotide sequence ID" value="NZ_CP036319.1"/>
</dbReference>
<feature type="active site" description="Proton acceptor" evidence="2">
    <location>
        <position position="179"/>
    </location>
</feature>
<dbReference type="InterPro" id="IPR015421">
    <property type="entry name" value="PyrdxlP-dep_Trfase_major"/>
</dbReference>
<gene>
    <name evidence="5" type="primary">epsN</name>
    <name evidence="5" type="ORF">Pan14r_28410</name>
</gene>
<dbReference type="InterPro" id="IPR000653">
    <property type="entry name" value="DegT/StrS_aminotransferase"/>
</dbReference>
<dbReference type="EC" id="2.6.1.-" evidence="5"/>
<dbReference type="Pfam" id="PF01041">
    <property type="entry name" value="DegT_DnrJ_EryC1"/>
    <property type="match status" value="1"/>
</dbReference>
<keyword evidence="3 4" id="KW-0663">Pyridoxal phosphate</keyword>
<sequence length="371" mass="40257">MTDSERTALLRAFDSGWVAPIGPEIDAFETEFAERVGVRHAVALSSGTAALHLALLACGVMPGDRVAVSTLTFVASANVIRYVGAHPIFIDSEEASWNIDPQLLREEIREQDAKGTPIRAVIAVDLFGQCADYTRIRNTCNEFGVRLIEDAAEALGAQCNGASAGSFGEIGCFSFNGNKIITTSGGGMLVTNHAALAESVKRWATQSRLPTRHYEHSELGYNYRLSNLLAAIGRAQLARLDETVRRRRQIFDQYVSRLGPLSGIRFMPEAPGNTCSRWLTVALIDESEFGCGRDAVIDALEQQNIESRPTWKPMHLQALYEGATIRGGSVSERIFTEGVCLPSGTSMSDDAVDRVCDVVQATASRLTISNA</sequence>
<dbReference type="InterPro" id="IPR015424">
    <property type="entry name" value="PyrdxlP-dep_Trfase"/>
</dbReference>
<dbReference type="EMBL" id="SJPL01000001">
    <property type="protein sequence ID" value="TWT70534.1"/>
    <property type="molecule type" value="Genomic_DNA"/>
</dbReference>
<reference evidence="5 6" key="1">
    <citation type="submission" date="2019-02" db="EMBL/GenBank/DDBJ databases">
        <title>Deep-cultivation of Planctomycetes and their phenomic and genomic characterization uncovers novel biology.</title>
        <authorList>
            <person name="Wiegand S."/>
            <person name="Jogler M."/>
            <person name="Boedeker C."/>
            <person name="Pinto D."/>
            <person name="Vollmers J."/>
            <person name="Rivas-Marin E."/>
            <person name="Kohn T."/>
            <person name="Peeters S.H."/>
            <person name="Heuer A."/>
            <person name="Rast P."/>
            <person name="Oberbeckmann S."/>
            <person name="Bunk B."/>
            <person name="Jeske O."/>
            <person name="Meyerdierks A."/>
            <person name="Storesund J.E."/>
            <person name="Kallscheuer N."/>
            <person name="Luecker S."/>
            <person name="Lage O.M."/>
            <person name="Pohl T."/>
            <person name="Merkel B.J."/>
            <person name="Hornburger P."/>
            <person name="Mueller R.-W."/>
            <person name="Bruemmer F."/>
            <person name="Labrenz M."/>
            <person name="Spormann A.M."/>
            <person name="Op Den Camp H."/>
            <person name="Overmann J."/>
            <person name="Amann R."/>
            <person name="Jetten M.S.M."/>
            <person name="Mascher T."/>
            <person name="Medema M.H."/>
            <person name="Devos D.P."/>
            <person name="Kaster A.-K."/>
            <person name="Ovreas L."/>
            <person name="Rohde M."/>
            <person name="Galperin M.Y."/>
            <person name="Jogler C."/>
        </authorList>
    </citation>
    <scope>NUCLEOTIDE SEQUENCE [LARGE SCALE GENOMIC DNA]</scope>
    <source>
        <strain evidence="5 6">Pan14r</strain>
    </source>
</reference>
<name>A0A5C5Y5Y6_9PLAN</name>
<dbReference type="PANTHER" id="PTHR30244">
    <property type="entry name" value="TRANSAMINASE"/>
    <property type="match status" value="1"/>
</dbReference>
<keyword evidence="6" id="KW-1185">Reference proteome</keyword>
<keyword evidence="5" id="KW-0808">Transferase</keyword>
<protein>
    <submittedName>
        <fullName evidence="5">Putative pyridoxal phosphate-dependent aminotransferase EpsN</fullName>
        <ecNumber evidence="5">2.6.1.-</ecNumber>
    </submittedName>
</protein>
<dbReference type="SUPFAM" id="SSF53383">
    <property type="entry name" value="PLP-dependent transferases"/>
    <property type="match status" value="1"/>
</dbReference>
<evidence type="ECO:0000256" key="3">
    <source>
        <dbReference type="PIRSR" id="PIRSR000390-2"/>
    </source>
</evidence>
<feature type="modified residue" description="N6-(pyridoxal phosphate)lysine" evidence="3">
    <location>
        <position position="179"/>
    </location>
</feature>
<keyword evidence="5" id="KW-0032">Aminotransferase</keyword>
<evidence type="ECO:0000313" key="6">
    <source>
        <dbReference type="Proteomes" id="UP000317238"/>
    </source>
</evidence>
<dbReference type="GO" id="GO:0008483">
    <property type="term" value="F:transaminase activity"/>
    <property type="evidence" value="ECO:0007669"/>
    <property type="project" value="UniProtKB-KW"/>
</dbReference>